<accession>A0AA38FR36</accession>
<proteinExistence type="predicted"/>
<dbReference type="OMA" id="CEASIPI"/>
<keyword evidence="3 12" id="KW-0245">EGF-like domain</keyword>
<dbReference type="Pfam" id="PF07714">
    <property type="entry name" value="PK_Tyr_Ser-Thr"/>
    <property type="match status" value="1"/>
</dbReference>
<dbReference type="SMART" id="SM00220">
    <property type="entry name" value="S_TKc"/>
    <property type="match status" value="1"/>
</dbReference>
<dbReference type="GO" id="GO:0005886">
    <property type="term" value="C:plasma membrane"/>
    <property type="evidence" value="ECO:0007669"/>
    <property type="project" value="TreeGrafter"/>
</dbReference>
<dbReference type="InterPro" id="IPR045274">
    <property type="entry name" value="WAK-like"/>
</dbReference>
<dbReference type="PROSITE" id="PS50011">
    <property type="entry name" value="PROTEIN_KINASE_DOM"/>
    <property type="match status" value="1"/>
</dbReference>
<dbReference type="InterPro" id="IPR025287">
    <property type="entry name" value="WAK_GUB"/>
</dbReference>
<dbReference type="PROSITE" id="PS50026">
    <property type="entry name" value="EGF_3"/>
    <property type="match status" value="1"/>
</dbReference>
<keyword evidence="8" id="KW-0418">Kinase</keyword>
<dbReference type="GO" id="GO:0004674">
    <property type="term" value="F:protein serine/threonine kinase activity"/>
    <property type="evidence" value="ECO:0007669"/>
    <property type="project" value="TreeGrafter"/>
</dbReference>
<dbReference type="Gene3D" id="3.30.200.20">
    <property type="entry name" value="Phosphorylase Kinase, domain 1"/>
    <property type="match status" value="1"/>
</dbReference>
<dbReference type="InterPro" id="IPR001881">
    <property type="entry name" value="EGF-like_Ca-bd_dom"/>
</dbReference>
<evidence type="ECO:0000259" key="17">
    <source>
        <dbReference type="PROSITE" id="PS50026"/>
    </source>
</evidence>
<keyword evidence="14" id="KW-1133">Transmembrane helix</keyword>
<keyword evidence="7 13" id="KW-0547">Nucleotide-binding</keyword>
<dbReference type="SMART" id="SM00179">
    <property type="entry name" value="EGF_CA"/>
    <property type="match status" value="2"/>
</dbReference>
<dbReference type="Pfam" id="PF00008">
    <property type="entry name" value="EGF"/>
    <property type="match status" value="1"/>
</dbReference>
<dbReference type="Pfam" id="PF13947">
    <property type="entry name" value="GUB_WAK_bind"/>
    <property type="match status" value="1"/>
</dbReference>
<dbReference type="InterPro" id="IPR000152">
    <property type="entry name" value="EGF-type_Asp/Asn_hydroxyl_site"/>
</dbReference>
<keyword evidence="5 15" id="KW-0732">Signal</keyword>
<feature type="binding site" evidence="13">
    <location>
        <position position="445"/>
    </location>
    <ligand>
        <name>ATP</name>
        <dbReference type="ChEBI" id="CHEBI:30616"/>
    </ligand>
</feature>
<keyword evidence="2" id="KW-0723">Serine/threonine-protein kinase</keyword>
<feature type="domain" description="Protein kinase" evidence="16">
    <location>
        <begin position="416"/>
        <end position="682"/>
    </location>
</feature>
<protein>
    <submittedName>
        <fullName evidence="18">Uncharacterized protein</fullName>
    </submittedName>
</protein>
<evidence type="ECO:0000256" key="1">
    <source>
        <dbReference type="ARBA" id="ARBA00004479"/>
    </source>
</evidence>
<feature type="signal peptide" evidence="15">
    <location>
        <begin position="1"/>
        <end position="27"/>
    </location>
</feature>
<keyword evidence="14" id="KW-0472">Membrane</keyword>
<keyword evidence="9 13" id="KW-0067">ATP-binding</keyword>
<dbReference type="Proteomes" id="UP000824469">
    <property type="component" value="Unassembled WGS sequence"/>
</dbReference>
<reference evidence="18 19" key="1">
    <citation type="journal article" date="2021" name="Nat. Plants">
        <title>The Taxus genome provides insights into paclitaxel biosynthesis.</title>
        <authorList>
            <person name="Xiong X."/>
            <person name="Gou J."/>
            <person name="Liao Q."/>
            <person name="Li Y."/>
            <person name="Zhou Q."/>
            <person name="Bi G."/>
            <person name="Li C."/>
            <person name="Du R."/>
            <person name="Wang X."/>
            <person name="Sun T."/>
            <person name="Guo L."/>
            <person name="Liang H."/>
            <person name="Lu P."/>
            <person name="Wu Y."/>
            <person name="Zhang Z."/>
            <person name="Ro D.K."/>
            <person name="Shang Y."/>
            <person name="Huang S."/>
            <person name="Yan J."/>
        </authorList>
    </citation>
    <scope>NUCLEOTIDE SEQUENCE [LARGE SCALE GENOMIC DNA]</scope>
    <source>
        <strain evidence="18">Ta-2019</strain>
    </source>
</reference>
<dbReference type="InterPro" id="IPR000719">
    <property type="entry name" value="Prot_kinase_dom"/>
</dbReference>
<feature type="chain" id="PRO_5041274387" evidence="15">
    <location>
        <begin position="28"/>
        <end position="755"/>
    </location>
</feature>
<dbReference type="CDD" id="cd00054">
    <property type="entry name" value="EGF_CA"/>
    <property type="match status" value="1"/>
</dbReference>
<keyword evidence="10" id="KW-1015">Disulfide bond</keyword>
<dbReference type="InterPro" id="IPR008271">
    <property type="entry name" value="Ser/Thr_kinase_AS"/>
</dbReference>
<keyword evidence="14" id="KW-0812">Transmembrane</keyword>
<dbReference type="GO" id="GO:0030247">
    <property type="term" value="F:polysaccharide binding"/>
    <property type="evidence" value="ECO:0007669"/>
    <property type="project" value="InterPro"/>
</dbReference>
<evidence type="ECO:0000256" key="6">
    <source>
        <dbReference type="ARBA" id="ARBA00022737"/>
    </source>
</evidence>
<dbReference type="InterPro" id="IPR001245">
    <property type="entry name" value="Ser-Thr/Tyr_kinase_cat_dom"/>
</dbReference>
<dbReference type="EMBL" id="JAHRHJ020000007">
    <property type="protein sequence ID" value="KAH9307588.1"/>
    <property type="molecule type" value="Genomic_DNA"/>
</dbReference>
<sequence>MSLRMQIMYWETGRLLIWLWLVGIAVARCPPETCGSTNLSYPFWIHDVNCGYPGFQIKCLDNSIGRLSPFLPASVEHNSGDMNNDFEILEIDYTGSLVINSTSLKAMSCNRTNDAFVLFRLPPDGPFTISSVNKFVVIGCNSIGSFTVNNTDPQSEGSCTSACLNQYDPKYCNTYGCCEAGIPGNKRMINFTGGGITYQYFTDCGFSTILDPVTWVLPYNQGGLFFKGHYGFRLDWSIGRSNCVTAKGTSSYSCAEQAECKDQTAGHVCKCLPGYKGNGYSNGTGCTNVDECSDRNLNECVEPSEGGMCIDLPGSYNCSCTEGYTGDGFQNATRCQRLSSDKSVLYAITGSVSSFIGVSLGACGLFWWLRRRRLKQERDNNFQLNGGIQLQQHIAAMGGRKTLRIFSEKELEIASNNYSSELGRGGFATVYKGVLLDGTQVAIKKPKAISPEFHNEVMIFSHINHRNTVKMLGCCLQTQFPLLVYEFVSNGTLYQHLHSMDKHLPWETRRQIAIETADAIAYMHFQASQPIFHRDIKSSNILLDDTFTPKVADFGISRLRPSDEPNLNTMAAGTPGYLDPEFITSDQYTDKSDVFSFGVVLVELLTGLKPLLSQEGIVHTLYDHFLSAIHHNRLTEILDSNVVNEENQAQMENMSRLAQACLQQKGRARPSMREVVEELAWIRAATKHSGLYTNVNLVEHRGDSTQAKMNGYTLAAVGESTSEDPYPWPGLSEIITSEDPSTSLIQTQLSDMYAR</sequence>
<evidence type="ECO:0000256" key="5">
    <source>
        <dbReference type="ARBA" id="ARBA00022729"/>
    </source>
</evidence>
<keyword evidence="6" id="KW-0677">Repeat</keyword>
<evidence type="ECO:0000256" key="12">
    <source>
        <dbReference type="PROSITE-ProRule" id="PRU00076"/>
    </source>
</evidence>
<dbReference type="FunFam" id="2.10.25.10:FF:000038">
    <property type="entry name" value="Fibrillin 2"/>
    <property type="match status" value="1"/>
</dbReference>
<dbReference type="PROSITE" id="PS00010">
    <property type="entry name" value="ASX_HYDROXYL"/>
    <property type="match status" value="1"/>
</dbReference>
<dbReference type="InterPro" id="IPR011009">
    <property type="entry name" value="Kinase-like_dom_sf"/>
</dbReference>
<dbReference type="FunFam" id="1.10.510.10:FF:000084">
    <property type="entry name" value="Wall-associated receptor kinase 2"/>
    <property type="match status" value="1"/>
</dbReference>
<dbReference type="PANTHER" id="PTHR27005:SF283">
    <property type="entry name" value="OS02G0633066 PROTEIN"/>
    <property type="match status" value="1"/>
</dbReference>
<organism evidence="18 19">
    <name type="scientific">Taxus chinensis</name>
    <name type="common">Chinese yew</name>
    <name type="synonym">Taxus wallichiana var. chinensis</name>
    <dbReference type="NCBI Taxonomy" id="29808"/>
    <lineage>
        <taxon>Eukaryota</taxon>
        <taxon>Viridiplantae</taxon>
        <taxon>Streptophyta</taxon>
        <taxon>Embryophyta</taxon>
        <taxon>Tracheophyta</taxon>
        <taxon>Spermatophyta</taxon>
        <taxon>Pinopsida</taxon>
        <taxon>Pinidae</taxon>
        <taxon>Conifers II</taxon>
        <taxon>Cupressales</taxon>
        <taxon>Taxaceae</taxon>
        <taxon>Taxus</taxon>
    </lineage>
</organism>
<comment type="caution">
    <text evidence="12">Lacks conserved residue(s) required for the propagation of feature annotation.</text>
</comment>
<dbReference type="SUPFAM" id="SSF57196">
    <property type="entry name" value="EGF/Laminin"/>
    <property type="match status" value="1"/>
</dbReference>
<evidence type="ECO:0000256" key="9">
    <source>
        <dbReference type="ARBA" id="ARBA00022840"/>
    </source>
</evidence>
<evidence type="ECO:0000256" key="13">
    <source>
        <dbReference type="PROSITE-ProRule" id="PRU10141"/>
    </source>
</evidence>
<dbReference type="GO" id="GO:0005524">
    <property type="term" value="F:ATP binding"/>
    <property type="evidence" value="ECO:0007669"/>
    <property type="project" value="UniProtKB-UniRule"/>
</dbReference>
<evidence type="ECO:0000256" key="14">
    <source>
        <dbReference type="SAM" id="Phobius"/>
    </source>
</evidence>
<dbReference type="InterPro" id="IPR000742">
    <property type="entry name" value="EGF"/>
</dbReference>
<dbReference type="PROSITE" id="PS00108">
    <property type="entry name" value="PROTEIN_KINASE_ST"/>
    <property type="match status" value="1"/>
</dbReference>
<dbReference type="SUPFAM" id="SSF56112">
    <property type="entry name" value="Protein kinase-like (PK-like)"/>
    <property type="match status" value="1"/>
</dbReference>
<evidence type="ECO:0000256" key="10">
    <source>
        <dbReference type="ARBA" id="ARBA00023157"/>
    </source>
</evidence>
<keyword evidence="19" id="KW-1185">Reference proteome</keyword>
<keyword evidence="4" id="KW-0808">Transferase</keyword>
<keyword evidence="11" id="KW-0325">Glycoprotein</keyword>
<name>A0AA38FR36_TAXCH</name>
<dbReference type="GO" id="GO:0005509">
    <property type="term" value="F:calcium ion binding"/>
    <property type="evidence" value="ECO:0007669"/>
    <property type="project" value="InterPro"/>
</dbReference>
<evidence type="ECO:0000256" key="4">
    <source>
        <dbReference type="ARBA" id="ARBA00022679"/>
    </source>
</evidence>
<evidence type="ECO:0000256" key="7">
    <source>
        <dbReference type="ARBA" id="ARBA00022741"/>
    </source>
</evidence>
<dbReference type="AlphaFoldDB" id="A0AA38FR36"/>
<dbReference type="InterPro" id="IPR017441">
    <property type="entry name" value="Protein_kinase_ATP_BS"/>
</dbReference>
<feature type="transmembrane region" description="Helical" evidence="14">
    <location>
        <begin position="344"/>
        <end position="369"/>
    </location>
</feature>
<gene>
    <name evidence="18" type="ORF">KI387_035499</name>
</gene>
<evidence type="ECO:0000256" key="15">
    <source>
        <dbReference type="SAM" id="SignalP"/>
    </source>
</evidence>
<dbReference type="Gene3D" id="1.10.510.10">
    <property type="entry name" value="Transferase(Phosphotransferase) domain 1"/>
    <property type="match status" value="1"/>
</dbReference>
<evidence type="ECO:0000256" key="8">
    <source>
        <dbReference type="ARBA" id="ARBA00022777"/>
    </source>
</evidence>
<evidence type="ECO:0000256" key="3">
    <source>
        <dbReference type="ARBA" id="ARBA00022536"/>
    </source>
</evidence>
<evidence type="ECO:0000313" key="19">
    <source>
        <dbReference type="Proteomes" id="UP000824469"/>
    </source>
</evidence>
<dbReference type="SMART" id="SM00181">
    <property type="entry name" value="EGF"/>
    <property type="match status" value="2"/>
</dbReference>
<dbReference type="PANTHER" id="PTHR27005">
    <property type="entry name" value="WALL-ASSOCIATED RECEPTOR KINASE-LIKE 21"/>
    <property type="match status" value="1"/>
</dbReference>
<dbReference type="GO" id="GO:0007166">
    <property type="term" value="P:cell surface receptor signaling pathway"/>
    <property type="evidence" value="ECO:0007669"/>
    <property type="project" value="InterPro"/>
</dbReference>
<dbReference type="Gene3D" id="2.10.25.10">
    <property type="entry name" value="Laminin"/>
    <property type="match status" value="1"/>
</dbReference>
<dbReference type="PROSITE" id="PS00107">
    <property type="entry name" value="PROTEIN_KINASE_ATP"/>
    <property type="match status" value="1"/>
</dbReference>
<comment type="caution">
    <text evidence="18">The sequence shown here is derived from an EMBL/GenBank/DDBJ whole genome shotgun (WGS) entry which is preliminary data.</text>
</comment>
<dbReference type="CDD" id="cd14066">
    <property type="entry name" value="STKc_IRAK"/>
    <property type="match status" value="1"/>
</dbReference>
<feature type="domain" description="EGF-like" evidence="17">
    <location>
        <begin position="288"/>
        <end position="330"/>
    </location>
</feature>
<evidence type="ECO:0000313" key="18">
    <source>
        <dbReference type="EMBL" id="KAH9307588.1"/>
    </source>
</evidence>
<evidence type="ECO:0000259" key="16">
    <source>
        <dbReference type="PROSITE" id="PS50011"/>
    </source>
</evidence>
<evidence type="ECO:0000256" key="2">
    <source>
        <dbReference type="ARBA" id="ARBA00022527"/>
    </source>
</evidence>
<comment type="subcellular location">
    <subcellularLocation>
        <location evidence="1">Membrane</location>
        <topology evidence="1">Single-pass type I membrane protein</topology>
    </subcellularLocation>
</comment>
<evidence type="ECO:0000256" key="11">
    <source>
        <dbReference type="ARBA" id="ARBA00023180"/>
    </source>
</evidence>